<dbReference type="GO" id="GO:0045211">
    <property type="term" value="C:postsynaptic membrane"/>
    <property type="evidence" value="ECO:0007669"/>
    <property type="project" value="UniProtKB-SubCell"/>
</dbReference>
<keyword evidence="4" id="KW-0732">Signal</keyword>
<sequence>MDYNNQTSDKRSDKTENKCRYQDILEYLNLTRNNDVLTMSRPTEHYGVRTEVFIEMRMYAILDVREADQSFISYIWIYMEWKNDHLLWDEGNFCGLSKVVVPRESLWMPDIIIEEMTEKDKNLPSPFVTVNYNGWVEYRDDKFVISTCKMKTFNFPFDIQRCNITFRSISYSDEELVFYMKNNDTLITKESQKSIRMQYEWRFLNMSVTENTVHYFYTNQTIIVYTITMQRKSALYVVNFLLPVLFFLCLDFASLLMSAGSADKISFKITVLLAVTVMQLILIEILPCTSSKIPLIVIYCIGIFALMLLGLLETIFLNYLMTKDSSSLESKKESDKLRKNQDVYKDTNNFHCYLREMIKASPTASTCDELTDQTASMCKGVGAICSGGSSSQLTELFLAMEKVSDELREIKRSVLDKESEEKKDGYWTRVAKKIDKIFSILYVLAAILFLSVVFSVWVSKSG</sequence>
<evidence type="ECO:0000256" key="20">
    <source>
        <dbReference type="SAM" id="Phobius"/>
    </source>
</evidence>
<feature type="transmembrane region" description="Helical" evidence="20">
    <location>
        <begin position="234"/>
        <end position="257"/>
    </location>
</feature>
<keyword evidence="7" id="KW-0406">Ion transport</keyword>
<evidence type="ECO:0000259" key="21">
    <source>
        <dbReference type="Pfam" id="PF02931"/>
    </source>
</evidence>
<dbReference type="SUPFAM" id="SSF90112">
    <property type="entry name" value="Neurotransmitter-gated ion-channel transmembrane pore"/>
    <property type="match status" value="1"/>
</dbReference>
<reference evidence="24" key="1">
    <citation type="submission" date="2013-10" db="EMBL/GenBank/DDBJ databases">
        <authorList>
            <person name="Schartl M."/>
            <person name="Warren W."/>
        </authorList>
    </citation>
    <scope>NUCLEOTIDE SEQUENCE [LARGE SCALE GENOMIC DNA]</scope>
    <source>
        <strain evidence="24">female</strain>
    </source>
</reference>
<keyword evidence="13" id="KW-1071">Ligand-gated ion channel</keyword>
<dbReference type="InterPro" id="IPR036734">
    <property type="entry name" value="Neur_chan_lig-bd_sf"/>
</dbReference>
<dbReference type="GeneTree" id="ENSGT00940000163471"/>
<comment type="function">
    <text evidence="19">Forms serotonin (5-hydroxytryptamine/5-HT3)-activated cation-selective channel complexes, which when activated cause fast, depolarizing responses in neurons.</text>
</comment>
<feature type="transmembrane region" description="Helical" evidence="20">
    <location>
        <begin position="269"/>
        <end position="287"/>
    </location>
</feature>
<evidence type="ECO:0000256" key="4">
    <source>
        <dbReference type="ARBA" id="ARBA00022729"/>
    </source>
</evidence>
<feature type="transmembrane region" description="Helical" evidence="20">
    <location>
        <begin position="293"/>
        <end position="321"/>
    </location>
</feature>
<evidence type="ECO:0000313" key="23">
    <source>
        <dbReference type="Ensembl" id="ENSPFOP00000023998.1"/>
    </source>
</evidence>
<feature type="domain" description="Neurotransmitter-gated ion-channel transmembrane" evidence="22">
    <location>
        <begin position="242"/>
        <end position="453"/>
    </location>
</feature>
<dbReference type="InterPro" id="IPR006029">
    <property type="entry name" value="Neurotrans-gated_channel_TM"/>
</dbReference>
<keyword evidence="2" id="KW-1003">Cell membrane</keyword>
<dbReference type="FunFam" id="2.70.170.10:FF:000017">
    <property type="entry name" value="5-hydroxytryptamine receptor 3A"/>
    <property type="match status" value="1"/>
</dbReference>
<evidence type="ECO:0000256" key="13">
    <source>
        <dbReference type="ARBA" id="ARBA00023286"/>
    </source>
</evidence>
<dbReference type="Gene3D" id="2.70.170.10">
    <property type="entry name" value="Neurotransmitter-gated ion-channel ligand-binding domain"/>
    <property type="match status" value="1"/>
</dbReference>
<reference evidence="23" key="3">
    <citation type="submission" date="2025-09" db="UniProtKB">
        <authorList>
            <consortium name="Ensembl"/>
        </authorList>
    </citation>
    <scope>IDENTIFICATION</scope>
</reference>
<protein>
    <submittedName>
        <fullName evidence="23">Uncharacterized protein</fullName>
    </submittedName>
</protein>
<keyword evidence="1" id="KW-0813">Transport</keyword>
<dbReference type="Proteomes" id="UP000028760">
    <property type="component" value="Unassembled WGS sequence"/>
</dbReference>
<dbReference type="Pfam" id="PF02932">
    <property type="entry name" value="Neur_chan_memb"/>
    <property type="match status" value="1"/>
</dbReference>
<dbReference type="InterPro" id="IPR006202">
    <property type="entry name" value="Neur_chan_lig-bd"/>
</dbReference>
<comment type="catalytic activity">
    <reaction evidence="17">
        <text>Na(+)(in) = Na(+)(out)</text>
        <dbReference type="Rhea" id="RHEA:34963"/>
        <dbReference type="ChEBI" id="CHEBI:29101"/>
    </reaction>
</comment>
<dbReference type="Pfam" id="PF02931">
    <property type="entry name" value="Neur_chan_LBD"/>
    <property type="match status" value="1"/>
</dbReference>
<dbReference type="InterPro" id="IPR036719">
    <property type="entry name" value="Neuro-gated_channel_TM_sf"/>
</dbReference>
<dbReference type="eggNOG" id="KOG3645">
    <property type="taxonomic scope" value="Eukaryota"/>
</dbReference>
<evidence type="ECO:0000256" key="5">
    <source>
        <dbReference type="ARBA" id="ARBA00022989"/>
    </source>
</evidence>
<dbReference type="InterPro" id="IPR038050">
    <property type="entry name" value="Neuro_actylchol_rec"/>
</dbReference>
<feature type="domain" description="Neurotransmitter-gated ion-channel ligand-binding" evidence="21">
    <location>
        <begin position="39"/>
        <end position="232"/>
    </location>
</feature>
<evidence type="ECO:0000256" key="6">
    <source>
        <dbReference type="ARBA" id="ARBA00023018"/>
    </source>
</evidence>
<evidence type="ECO:0000256" key="2">
    <source>
        <dbReference type="ARBA" id="ARBA00022475"/>
    </source>
</evidence>
<evidence type="ECO:0000313" key="24">
    <source>
        <dbReference type="Proteomes" id="UP000028760"/>
    </source>
</evidence>
<keyword evidence="24" id="KW-1185">Reference proteome</keyword>
<dbReference type="STRING" id="48698.ENSPFOP00000023998"/>
<dbReference type="SUPFAM" id="SSF63712">
    <property type="entry name" value="Nicotinic receptor ligand binding domain-like"/>
    <property type="match status" value="1"/>
</dbReference>
<keyword evidence="9" id="KW-1015">Disulfide bond</keyword>
<keyword evidence="11" id="KW-0325">Glycoprotein</keyword>
<dbReference type="EMBL" id="AYCK01009290">
    <property type="status" value="NOT_ANNOTATED_CDS"/>
    <property type="molecule type" value="Genomic_DNA"/>
</dbReference>
<dbReference type="OMA" id="SEWTINE"/>
<dbReference type="EMBL" id="AYCK01009289">
    <property type="status" value="NOT_ANNOTATED_CDS"/>
    <property type="molecule type" value="Genomic_DNA"/>
</dbReference>
<keyword evidence="3 20" id="KW-0812">Transmembrane</keyword>
<dbReference type="PRINTS" id="PR00252">
    <property type="entry name" value="NRIONCHANNEL"/>
</dbReference>
<evidence type="ECO:0000256" key="16">
    <source>
        <dbReference type="ARBA" id="ARBA00034430"/>
    </source>
</evidence>
<evidence type="ECO:0000256" key="12">
    <source>
        <dbReference type="ARBA" id="ARBA00023257"/>
    </source>
</evidence>
<comment type="catalytic activity">
    <reaction evidence="16">
        <text>K(+)(in) = K(+)(out)</text>
        <dbReference type="Rhea" id="RHEA:29463"/>
        <dbReference type="ChEBI" id="CHEBI:29103"/>
    </reaction>
</comment>
<keyword evidence="12" id="KW-0628">Postsynaptic cell membrane</keyword>
<evidence type="ECO:0000256" key="19">
    <source>
        <dbReference type="ARBA" id="ARBA00037540"/>
    </source>
</evidence>
<dbReference type="Gene3D" id="1.20.58.390">
    <property type="entry name" value="Neurotransmitter-gated ion-channel transmembrane domain"/>
    <property type="match status" value="1"/>
</dbReference>
<evidence type="ECO:0000256" key="7">
    <source>
        <dbReference type="ARBA" id="ARBA00023065"/>
    </source>
</evidence>
<dbReference type="InterPro" id="IPR006201">
    <property type="entry name" value="Neur_channel"/>
</dbReference>
<keyword evidence="6" id="KW-0770">Synapse</keyword>
<dbReference type="Ensembl" id="ENSPFOT00000026994.1">
    <property type="protein sequence ID" value="ENSPFOP00000023998.1"/>
    <property type="gene ID" value="ENSPFOG00000024487.1"/>
</dbReference>
<reference evidence="23" key="2">
    <citation type="submission" date="2025-08" db="UniProtKB">
        <authorList>
            <consortium name="Ensembl"/>
        </authorList>
    </citation>
    <scope>IDENTIFICATION</scope>
</reference>
<evidence type="ECO:0000256" key="10">
    <source>
        <dbReference type="ARBA" id="ARBA00023170"/>
    </source>
</evidence>
<evidence type="ECO:0000256" key="1">
    <source>
        <dbReference type="ARBA" id="ARBA00022448"/>
    </source>
</evidence>
<evidence type="ECO:0000256" key="9">
    <source>
        <dbReference type="ARBA" id="ARBA00023157"/>
    </source>
</evidence>
<comment type="catalytic activity">
    <reaction evidence="18">
        <text>Ca(2+)(in) = Ca(2+)(out)</text>
        <dbReference type="Rhea" id="RHEA:29671"/>
        <dbReference type="ChEBI" id="CHEBI:29108"/>
    </reaction>
</comment>
<evidence type="ECO:0000256" key="15">
    <source>
        <dbReference type="ARBA" id="ARBA00034104"/>
    </source>
</evidence>
<keyword evidence="8 20" id="KW-0472">Membrane</keyword>
<evidence type="ECO:0000256" key="17">
    <source>
        <dbReference type="ARBA" id="ARBA00036239"/>
    </source>
</evidence>
<evidence type="ECO:0000256" key="14">
    <source>
        <dbReference type="ARBA" id="ARBA00023303"/>
    </source>
</evidence>
<evidence type="ECO:0000259" key="22">
    <source>
        <dbReference type="Pfam" id="PF02932"/>
    </source>
</evidence>
<feature type="transmembrane region" description="Helical" evidence="20">
    <location>
        <begin position="437"/>
        <end position="458"/>
    </location>
</feature>
<evidence type="ECO:0000256" key="11">
    <source>
        <dbReference type="ARBA" id="ARBA00023180"/>
    </source>
</evidence>
<dbReference type="GO" id="GO:0004888">
    <property type="term" value="F:transmembrane signaling receptor activity"/>
    <property type="evidence" value="ECO:0007669"/>
    <property type="project" value="InterPro"/>
</dbReference>
<evidence type="ECO:0000256" key="18">
    <source>
        <dbReference type="ARBA" id="ARBA00036634"/>
    </source>
</evidence>
<proteinExistence type="predicted"/>
<keyword evidence="14" id="KW-0407">Ion channel</keyword>
<organism evidence="23 24">
    <name type="scientific">Poecilia formosa</name>
    <name type="common">Amazon molly</name>
    <name type="synonym">Limia formosa</name>
    <dbReference type="NCBI Taxonomy" id="48698"/>
    <lineage>
        <taxon>Eukaryota</taxon>
        <taxon>Metazoa</taxon>
        <taxon>Chordata</taxon>
        <taxon>Craniata</taxon>
        <taxon>Vertebrata</taxon>
        <taxon>Euteleostomi</taxon>
        <taxon>Actinopterygii</taxon>
        <taxon>Neopterygii</taxon>
        <taxon>Teleostei</taxon>
        <taxon>Neoteleostei</taxon>
        <taxon>Acanthomorphata</taxon>
        <taxon>Ovalentaria</taxon>
        <taxon>Atherinomorphae</taxon>
        <taxon>Cyprinodontiformes</taxon>
        <taxon>Poeciliidae</taxon>
        <taxon>Poeciliinae</taxon>
        <taxon>Poecilia</taxon>
    </lineage>
</organism>
<name>A0A096LXV7_POEFO</name>
<dbReference type="AlphaFoldDB" id="A0A096LXV7"/>
<keyword evidence="10" id="KW-0675">Receptor</keyword>
<comment type="subcellular location">
    <subcellularLocation>
        <location evidence="15">Postsynaptic cell membrane</location>
        <topology evidence="15">Multi-pass membrane protein</topology>
    </subcellularLocation>
</comment>
<dbReference type="PANTHER" id="PTHR18945">
    <property type="entry name" value="NEUROTRANSMITTER GATED ION CHANNEL"/>
    <property type="match status" value="1"/>
</dbReference>
<evidence type="ECO:0000256" key="3">
    <source>
        <dbReference type="ARBA" id="ARBA00022692"/>
    </source>
</evidence>
<accession>A0A096LXV7</accession>
<evidence type="ECO:0000256" key="8">
    <source>
        <dbReference type="ARBA" id="ARBA00023136"/>
    </source>
</evidence>
<keyword evidence="5 20" id="KW-1133">Transmembrane helix</keyword>
<dbReference type="GO" id="GO:0005230">
    <property type="term" value="F:extracellular ligand-gated monoatomic ion channel activity"/>
    <property type="evidence" value="ECO:0007669"/>
    <property type="project" value="InterPro"/>
</dbReference>